<keyword evidence="4" id="KW-1185">Reference proteome</keyword>
<keyword evidence="2" id="KW-1133">Transmembrane helix</keyword>
<dbReference type="SUPFAM" id="SSF48452">
    <property type="entry name" value="TPR-like"/>
    <property type="match status" value="1"/>
</dbReference>
<sequence>MNFSELRRLYILILIIVVLIMGLLVAFFIGKKQDKAFKNEDALYGAMVQHIEEKKFEDALILAEGIKEQQKKSEILNYATALIYGNTGDFDQAARNMQRALDLNPHKVEDSIFMLQFAEMLLFAERNEDAAVVLEKCATLPIPESYPQYMERIEQLQGQLNG</sequence>
<dbReference type="PROSITE" id="PS50005">
    <property type="entry name" value="TPR"/>
    <property type="match status" value="1"/>
</dbReference>
<dbReference type="InterPro" id="IPR011990">
    <property type="entry name" value="TPR-like_helical_dom_sf"/>
</dbReference>
<evidence type="ECO:0008006" key="5">
    <source>
        <dbReference type="Google" id="ProtNLM"/>
    </source>
</evidence>
<evidence type="ECO:0000313" key="3">
    <source>
        <dbReference type="EMBL" id="MBD7984593.1"/>
    </source>
</evidence>
<feature type="transmembrane region" description="Helical" evidence="2">
    <location>
        <begin position="9"/>
        <end position="29"/>
    </location>
</feature>
<accession>A0ABR8U978</accession>
<organism evidence="3 4">
    <name type="scientific">Sporosarcina quadrami</name>
    <dbReference type="NCBI Taxonomy" id="2762234"/>
    <lineage>
        <taxon>Bacteria</taxon>
        <taxon>Bacillati</taxon>
        <taxon>Bacillota</taxon>
        <taxon>Bacilli</taxon>
        <taxon>Bacillales</taxon>
        <taxon>Caryophanaceae</taxon>
        <taxon>Sporosarcina</taxon>
    </lineage>
</organism>
<gene>
    <name evidence="3" type="ORF">H9649_08380</name>
</gene>
<evidence type="ECO:0000256" key="2">
    <source>
        <dbReference type="SAM" id="Phobius"/>
    </source>
</evidence>
<keyword evidence="2" id="KW-0812">Transmembrane</keyword>
<keyword evidence="2" id="KW-0472">Membrane</keyword>
<reference evidence="3 4" key="1">
    <citation type="submission" date="2020-08" db="EMBL/GenBank/DDBJ databases">
        <title>A Genomic Blueprint of the Chicken Gut Microbiome.</title>
        <authorList>
            <person name="Gilroy R."/>
            <person name="Ravi A."/>
            <person name="Getino M."/>
            <person name="Pursley I."/>
            <person name="Horton D.L."/>
            <person name="Alikhan N.-F."/>
            <person name="Baker D."/>
            <person name="Gharbi K."/>
            <person name="Hall N."/>
            <person name="Watson M."/>
            <person name="Adriaenssens E.M."/>
            <person name="Foster-Nyarko E."/>
            <person name="Jarju S."/>
            <person name="Secka A."/>
            <person name="Antonio M."/>
            <person name="Oren A."/>
            <person name="Chaudhuri R."/>
            <person name="La Ragione R.M."/>
            <person name="Hildebrand F."/>
            <person name="Pallen M.J."/>
        </authorList>
    </citation>
    <scope>NUCLEOTIDE SEQUENCE [LARGE SCALE GENOMIC DNA]</scope>
    <source>
        <strain evidence="3 4">Sa2YVA2</strain>
    </source>
</reference>
<feature type="repeat" description="TPR" evidence="1">
    <location>
        <begin position="74"/>
        <end position="107"/>
    </location>
</feature>
<dbReference type="InterPro" id="IPR019734">
    <property type="entry name" value="TPR_rpt"/>
</dbReference>
<dbReference type="Gene3D" id="1.25.40.10">
    <property type="entry name" value="Tetratricopeptide repeat domain"/>
    <property type="match status" value="1"/>
</dbReference>
<dbReference type="Proteomes" id="UP000626786">
    <property type="component" value="Unassembled WGS sequence"/>
</dbReference>
<comment type="caution">
    <text evidence="3">The sequence shown here is derived from an EMBL/GenBank/DDBJ whole genome shotgun (WGS) entry which is preliminary data.</text>
</comment>
<name>A0ABR8U978_9BACL</name>
<proteinExistence type="predicted"/>
<dbReference type="EMBL" id="JACSQN010000006">
    <property type="protein sequence ID" value="MBD7984593.1"/>
    <property type="molecule type" value="Genomic_DNA"/>
</dbReference>
<evidence type="ECO:0000256" key="1">
    <source>
        <dbReference type="PROSITE-ProRule" id="PRU00339"/>
    </source>
</evidence>
<evidence type="ECO:0000313" key="4">
    <source>
        <dbReference type="Proteomes" id="UP000626786"/>
    </source>
</evidence>
<keyword evidence="1" id="KW-0802">TPR repeat</keyword>
<dbReference type="RefSeq" id="WP_191694290.1">
    <property type="nucleotide sequence ID" value="NZ_JACSQN010000006.1"/>
</dbReference>
<protein>
    <recommendedName>
        <fullName evidence="5">Tetratricopeptide repeat protein</fullName>
    </recommendedName>
</protein>